<proteinExistence type="predicted"/>
<evidence type="ECO:0000313" key="3">
    <source>
        <dbReference type="Proteomes" id="UP000005237"/>
    </source>
</evidence>
<dbReference type="Proteomes" id="UP000005237">
    <property type="component" value="Unassembled WGS sequence"/>
</dbReference>
<feature type="compositionally biased region" description="Basic and acidic residues" evidence="1">
    <location>
        <begin position="335"/>
        <end position="356"/>
    </location>
</feature>
<feature type="compositionally biased region" description="Low complexity" evidence="1">
    <location>
        <begin position="306"/>
        <end position="324"/>
    </location>
</feature>
<feature type="region of interest" description="Disordered" evidence="1">
    <location>
        <begin position="584"/>
        <end position="618"/>
    </location>
</feature>
<keyword evidence="3" id="KW-1185">Reference proteome</keyword>
<reference evidence="2" key="2">
    <citation type="submission" date="2022-06" db="UniProtKB">
        <authorList>
            <consortium name="EnsemblMetazoa"/>
        </authorList>
    </citation>
    <scope>IDENTIFICATION</scope>
    <source>
        <strain evidence="2">DF5081</strain>
    </source>
</reference>
<reference evidence="3" key="1">
    <citation type="submission" date="2010-08" db="EMBL/GenBank/DDBJ databases">
        <authorList>
            <consortium name="Caenorhabditis japonica Sequencing Consortium"/>
            <person name="Wilson R.K."/>
        </authorList>
    </citation>
    <scope>NUCLEOTIDE SEQUENCE [LARGE SCALE GENOMIC DNA]</scope>
    <source>
        <strain evidence="3">DF5081</strain>
    </source>
</reference>
<name>A0A8R1DEH6_CAEJA</name>
<evidence type="ECO:0000256" key="1">
    <source>
        <dbReference type="SAM" id="MobiDB-lite"/>
    </source>
</evidence>
<feature type="compositionally biased region" description="Basic and acidic residues" evidence="1">
    <location>
        <begin position="140"/>
        <end position="173"/>
    </location>
</feature>
<evidence type="ECO:0000313" key="2">
    <source>
        <dbReference type="EnsemblMetazoa" id="CJA00357a.1"/>
    </source>
</evidence>
<feature type="region of interest" description="Disordered" evidence="1">
    <location>
        <begin position="921"/>
        <end position="944"/>
    </location>
</feature>
<sequence>MMIVTPMGHKRLRGRPPRQTAPVIHSQQIDAEADEKAAEEYLFQGGPAREETISSLEEQEKTSAPPPQPPAKVVRLRQTPKRRNEFSSAQEKAKHLKLDSSANEESIEPLIPNEAHIEEEASASAPGEAETEAEPQPQPDRAKKSIEAVVRREAQAVRDPKYAVYERPEEENSRCPPPAPRHLLNRANSRGRPANMVPPHRRPLPKDIVPPGPSKRAPVGIPKRKDHVEPSADNDSAPSSSSLNLNLNANSNSNSNSNSHDTIKAEPPPEAVREVVIEENESDSVNANANNGGDDDDTLPPPIPPSVQQQIQQQHQQQHQHTPTPSAPPSNPIPIKREREAGKDLPSEHFPKERARPVSTRGLYPKSPLMQFEVANQMLMHHDEDGGGGAQQRVLTLQGGSFIEDRIGRVELMEDEEMKMMKSIQQQQYIQVEEDGVNVMYEVDPNDVIETEEQEVQEDAYVMERPMQLQTKMEMVDEEEEVVDDDDDDELPPQLVAEGIPEEIPEDRQQTMHNKEMMEEENPFDLNMMEDGEMIRLNSPNGRAHEVRLARDIHGNPVFIDENGQIVELVTDTGALVEPSNMMEQQQEEMVEQEHGDKKKMGQQQQGNGEGPSGQMQTLHSERPNLEFSFLDSNNICCGLCGEIVVYEKLVSEHLPNAHPEFLSPGVELEEIPYDNWLKTRLKQEMKSMQNGFRHYDDHEGAGFGGTVRLYSKGLRQLRKVSQIRVNVNEMTLAQLENALRRKLLEKMNRRLPVSLVDRLHARCDICQAVVSLNKKFEVVHLVRHFNAWHPAEHRCSQEWKEGQEVAPSQSTRRPLSLHDFAVVRTDMDQNNLQCIWCGMFMDRAALGMHFTEVHTSQVVVPNCSLCLQEMVMTARLMEKYGEDFGISLPDEFHLHSSKLDARFNSEKALDKAIDKHLKRAKTGNDNDEDDGHEDSEAICTTNSQQSFGRRNRLKRKFVKPCFRQICPTNSQFFEAKSACEWICRLCNRAVYGAVISAGAIKHYKEFHPAEIDNMQYELVKARLERIGDGSMEFVHPQLVECLICNLTYALHKPKILALCQFLRQKACKRRDETQTRDSVGTRRNRQHPMLHLNFKMKIRFQVRYMTEEEIQEAQARGEYLEFAEEYVEEVYQEQQ</sequence>
<feature type="region of interest" description="Disordered" evidence="1">
    <location>
        <begin position="43"/>
        <end position="364"/>
    </location>
</feature>
<feature type="region of interest" description="Disordered" evidence="1">
    <location>
        <begin position="1"/>
        <end position="26"/>
    </location>
</feature>
<accession>A0A8R1DEH6</accession>
<protein>
    <submittedName>
        <fullName evidence="2">Uncharacterized protein</fullName>
    </submittedName>
</protein>
<organism evidence="2 3">
    <name type="scientific">Caenorhabditis japonica</name>
    <dbReference type="NCBI Taxonomy" id="281687"/>
    <lineage>
        <taxon>Eukaryota</taxon>
        <taxon>Metazoa</taxon>
        <taxon>Ecdysozoa</taxon>
        <taxon>Nematoda</taxon>
        <taxon>Chromadorea</taxon>
        <taxon>Rhabditida</taxon>
        <taxon>Rhabditina</taxon>
        <taxon>Rhabditomorpha</taxon>
        <taxon>Rhabditoidea</taxon>
        <taxon>Rhabditidae</taxon>
        <taxon>Peloderinae</taxon>
        <taxon>Caenorhabditis</taxon>
    </lineage>
</organism>
<dbReference type="EnsemblMetazoa" id="CJA00357a.1">
    <property type="protein sequence ID" value="CJA00357a.1"/>
    <property type="gene ID" value="WBGene00119561"/>
</dbReference>
<feature type="compositionally biased region" description="Low complexity" evidence="1">
    <location>
        <begin position="231"/>
        <end position="259"/>
    </location>
</feature>
<dbReference type="AlphaFoldDB" id="A0A8R1DEH6"/>